<organism evidence="2 3">
    <name type="scientific">Clonostachys byssicola</name>
    <dbReference type="NCBI Taxonomy" id="160290"/>
    <lineage>
        <taxon>Eukaryota</taxon>
        <taxon>Fungi</taxon>
        <taxon>Dikarya</taxon>
        <taxon>Ascomycota</taxon>
        <taxon>Pezizomycotina</taxon>
        <taxon>Sordariomycetes</taxon>
        <taxon>Hypocreomycetidae</taxon>
        <taxon>Hypocreales</taxon>
        <taxon>Bionectriaceae</taxon>
        <taxon>Clonostachys</taxon>
    </lineage>
</organism>
<sequence length="113" mass="11993">MSFLSPGGSKAKPKPVGKQTEATAKLKKLGGSKVSICRRSDGCSNNGGQNQNANQNTHQHQPTEDEVAVDRAAIPDDGLSPAYEAHVGNDEPPLYEEATGSNSGQHQDDEKKH</sequence>
<proteinExistence type="predicted"/>
<dbReference type="OrthoDB" id="10645151at2759"/>
<feature type="region of interest" description="Disordered" evidence="1">
    <location>
        <begin position="1"/>
        <end position="113"/>
    </location>
</feature>
<feature type="compositionally biased region" description="Low complexity" evidence="1">
    <location>
        <begin position="46"/>
        <end position="60"/>
    </location>
</feature>
<evidence type="ECO:0000313" key="2">
    <source>
        <dbReference type="EMBL" id="CAG9991113.1"/>
    </source>
</evidence>
<gene>
    <name evidence="2" type="ORF">CBYS24578_00007339</name>
</gene>
<reference evidence="2 3" key="2">
    <citation type="submission" date="2021-10" db="EMBL/GenBank/DDBJ databases">
        <authorList>
            <person name="Piombo E."/>
        </authorList>
    </citation>
    <scope>NUCLEOTIDE SEQUENCE [LARGE SCALE GENOMIC DNA]</scope>
</reference>
<dbReference type="AlphaFoldDB" id="A0A9N9UP12"/>
<accession>A0A9N9UP12</accession>
<dbReference type="Proteomes" id="UP000754883">
    <property type="component" value="Unassembled WGS sequence"/>
</dbReference>
<name>A0A9N9UP12_9HYPO</name>
<evidence type="ECO:0000256" key="1">
    <source>
        <dbReference type="SAM" id="MobiDB-lite"/>
    </source>
</evidence>
<dbReference type="EMBL" id="CABFNO020001476">
    <property type="protein sequence ID" value="CAG9991113.1"/>
    <property type="molecule type" value="Genomic_DNA"/>
</dbReference>
<reference evidence="3" key="1">
    <citation type="submission" date="2019-06" db="EMBL/GenBank/DDBJ databases">
        <authorList>
            <person name="Broberg M."/>
        </authorList>
    </citation>
    <scope>NUCLEOTIDE SEQUENCE [LARGE SCALE GENOMIC DNA]</scope>
</reference>
<evidence type="ECO:0000313" key="3">
    <source>
        <dbReference type="Proteomes" id="UP000754883"/>
    </source>
</evidence>
<protein>
    <submittedName>
        <fullName evidence="2">Uncharacterized protein</fullName>
    </submittedName>
</protein>
<comment type="caution">
    <text evidence="2">The sequence shown here is derived from an EMBL/GenBank/DDBJ whole genome shotgun (WGS) entry which is preliminary data.</text>
</comment>
<keyword evidence="3" id="KW-1185">Reference proteome</keyword>